<name>A0AAE3XLV9_9BACT</name>
<proteinExistence type="predicted"/>
<organism evidence="2 3">
    <name type="scientific">Aureibacter tunicatorum</name>
    <dbReference type="NCBI Taxonomy" id="866807"/>
    <lineage>
        <taxon>Bacteria</taxon>
        <taxon>Pseudomonadati</taxon>
        <taxon>Bacteroidota</taxon>
        <taxon>Cytophagia</taxon>
        <taxon>Cytophagales</taxon>
        <taxon>Persicobacteraceae</taxon>
        <taxon>Aureibacter</taxon>
    </lineage>
</organism>
<keyword evidence="1" id="KW-0472">Membrane</keyword>
<evidence type="ECO:0000313" key="2">
    <source>
        <dbReference type="EMBL" id="MDR6237334.1"/>
    </source>
</evidence>
<reference evidence="2" key="1">
    <citation type="submission" date="2023-07" db="EMBL/GenBank/DDBJ databases">
        <title>Genomic Encyclopedia of Type Strains, Phase IV (KMG-IV): sequencing the most valuable type-strain genomes for metagenomic binning, comparative biology and taxonomic classification.</title>
        <authorList>
            <person name="Goeker M."/>
        </authorList>
    </citation>
    <scope>NUCLEOTIDE SEQUENCE</scope>
    <source>
        <strain evidence="2">DSM 26174</strain>
    </source>
</reference>
<dbReference type="Proteomes" id="UP001185092">
    <property type="component" value="Unassembled WGS sequence"/>
</dbReference>
<keyword evidence="1" id="KW-0812">Transmembrane</keyword>
<keyword evidence="1" id="KW-1133">Transmembrane helix</keyword>
<evidence type="ECO:0000256" key="1">
    <source>
        <dbReference type="SAM" id="Phobius"/>
    </source>
</evidence>
<gene>
    <name evidence="2" type="ORF">HNQ88_000310</name>
</gene>
<feature type="transmembrane region" description="Helical" evidence="1">
    <location>
        <begin position="109"/>
        <end position="129"/>
    </location>
</feature>
<protein>
    <submittedName>
        <fullName evidence="2">Uncharacterized protein</fullName>
    </submittedName>
</protein>
<dbReference type="EMBL" id="JAVDQD010000001">
    <property type="protein sequence ID" value="MDR6237334.1"/>
    <property type="molecule type" value="Genomic_DNA"/>
</dbReference>
<dbReference type="AlphaFoldDB" id="A0AAE3XLV9"/>
<feature type="transmembrane region" description="Helical" evidence="1">
    <location>
        <begin position="80"/>
        <end position="102"/>
    </location>
</feature>
<evidence type="ECO:0000313" key="3">
    <source>
        <dbReference type="Proteomes" id="UP001185092"/>
    </source>
</evidence>
<dbReference type="RefSeq" id="WP_309936792.1">
    <property type="nucleotide sequence ID" value="NZ_AP025305.1"/>
</dbReference>
<comment type="caution">
    <text evidence="2">The sequence shown here is derived from an EMBL/GenBank/DDBJ whole genome shotgun (WGS) entry which is preliminary data.</text>
</comment>
<sequence length="213" mass="24939">MSKKQKCYFSGHEADGHPIKLSLFRDNAEKFMHKWGFHSDYEKAIVQLPRSKNAEYLHGSITLLKIVAILWAILYPQGNMYWNILTASFGAGILSTLIYWVIGTKSKVFYLYNLTFWAEILCFMAPIIHYSEFSHKTPYISTKYFLLSLLIGFLLSQLLTPLVKNFFKDKSGLIIGTYPEKMNYLVNNKYEIGISPSVEHYLGFFYRMFKWIY</sequence>
<accession>A0AAE3XLV9</accession>
<keyword evidence="3" id="KW-1185">Reference proteome</keyword>
<feature type="transmembrane region" description="Helical" evidence="1">
    <location>
        <begin position="144"/>
        <end position="163"/>
    </location>
</feature>
<feature type="transmembrane region" description="Helical" evidence="1">
    <location>
        <begin position="56"/>
        <end position="74"/>
    </location>
</feature>